<dbReference type="Pfam" id="PF13306">
    <property type="entry name" value="LRR_5"/>
    <property type="match status" value="1"/>
</dbReference>
<dbReference type="Gene3D" id="3.80.10.10">
    <property type="entry name" value="Ribonuclease Inhibitor"/>
    <property type="match status" value="4"/>
</dbReference>
<keyword evidence="6 13" id="KW-0732">Signal</keyword>
<protein>
    <submittedName>
        <fullName evidence="14">Uncharacterized protein</fullName>
    </submittedName>
</protein>
<evidence type="ECO:0000313" key="14">
    <source>
        <dbReference type="EMBL" id="KAJ8274430.1"/>
    </source>
</evidence>
<organism evidence="14 15">
    <name type="scientific">Conger conger</name>
    <name type="common">Conger eel</name>
    <name type="synonym">Muraena conger</name>
    <dbReference type="NCBI Taxonomy" id="82655"/>
    <lineage>
        <taxon>Eukaryota</taxon>
        <taxon>Metazoa</taxon>
        <taxon>Chordata</taxon>
        <taxon>Craniata</taxon>
        <taxon>Vertebrata</taxon>
        <taxon>Euteleostomi</taxon>
        <taxon>Actinopterygii</taxon>
        <taxon>Neopterygii</taxon>
        <taxon>Teleostei</taxon>
        <taxon>Anguilliformes</taxon>
        <taxon>Congridae</taxon>
        <taxon>Conger</taxon>
    </lineage>
</organism>
<evidence type="ECO:0000256" key="2">
    <source>
        <dbReference type="ARBA" id="ARBA00022448"/>
    </source>
</evidence>
<dbReference type="GO" id="GO:0034220">
    <property type="term" value="P:monoatomic ion transmembrane transport"/>
    <property type="evidence" value="ECO:0007669"/>
    <property type="project" value="UniProtKB-KW"/>
</dbReference>
<dbReference type="AlphaFoldDB" id="A0A9Q1I0V3"/>
<name>A0A9Q1I0V3_CONCO</name>
<keyword evidence="2" id="KW-0813">Transport</keyword>
<dbReference type="GO" id="GO:0005886">
    <property type="term" value="C:plasma membrane"/>
    <property type="evidence" value="ECO:0007669"/>
    <property type="project" value="UniProtKB-SubCell"/>
</dbReference>
<keyword evidence="5" id="KW-0812">Transmembrane</keyword>
<dbReference type="Pfam" id="PF13855">
    <property type="entry name" value="LRR_8"/>
    <property type="match status" value="2"/>
</dbReference>
<accession>A0A9Q1I0V3</accession>
<dbReference type="PROSITE" id="PS51450">
    <property type="entry name" value="LRR"/>
    <property type="match status" value="1"/>
</dbReference>
<dbReference type="InterPro" id="IPR026906">
    <property type="entry name" value="LRR_5"/>
</dbReference>
<keyword evidence="11" id="KW-1015">Disulfide bond</keyword>
<sequence>MPLQRLIPCLACLALSLIWDVLLPAAKHGHCQLAQQAALCIGLQLSSVPADLPENIKDLQLDHNAISVLRNTSLSRYHHLEVLSCASCHLETIESYAFHNALNIENLNLAKNYIHTRYQQTSQALWHLARLKVLDLSENGLTENMVAFLLCNMSSLERLSLSGNIMLRLDQTIFHDLRRLEELNLERNALYEIEVEAFNSLQGLKRLSLAFNNLQCLMNFRLTQLLVLNASYNNLEWFISDQDIKEPFQLQTLDLRDNRLFFFPFLPTISHVHTLLLSDNKIGFYQHLANVGSLNWTTHVQFFNLNGNMSNITVELWDETLHGDITSVELLDLTGNHVANIPHGFLGKMPKLLRLKLGRNCLESLDLKELSASLYELDLSSNRLTTLSANQTTLNALASLAHLNLSRNGLQSLPPRLFEFLVLPPRYPASEVVGFEGKQPDHHPPSTG</sequence>
<dbReference type="Pfam" id="PF00560">
    <property type="entry name" value="LRR_1"/>
    <property type="match status" value="1"/>
</dbReference>
<evidence type="ECO:0000256" key="9">
    <source>
        <dbReference type="ARBA" id="ARBA00023065"/>
    </source>
</evidence>
<keyword evidence="15" id="KW-1185">Reference proteome</keyword>
<keyword evidence="9" id="KW-0406">Ion transport</keyword>
<dbReference type="Proteomes" id="UP001152803">
    <property type="component" value="Unassembled WGS sequence"/>
</dbReference>
<dbReference type="InterPro" id="IPR051432">
    <property type="entry name" value="KCNMA1_auxiliary"/>
</dbReference>
<keyword evidence="12" id="KW-0407">Ion channel</keyword>
<keyword evidence="10" id="KW-0472">Membrane</keyword>
<feature type="chain" id="PRO_5040347545" evidence="13">
    <location>
        <begin position="25"/>
        <end position="448"/>
    </location>
</feature>
<dbReference type="InterPro" id="IPR003591">
    <property type="entry name" value="Leu-rich_rpt_typical-subtyp"/>
</dbReference>
<dbReference type="SMART" id="SM00369">
    <property type="entry name" value="LRR_TYP"/>
    <property type="match status" value="9"/>
</dbReference>
<gene>
    <name evidence="14" type="ORF">COCON_G00090550</name>
</gene>
<proteinExistence type="predicted"/>
<dbReference type="PRINTS" id="PR00019">
    <property type="entry name" value="LEURICHRPT"/>
</dbReference>
<dbReference type="SUPFAM" id="SSF52058">
    <property type="entry name" value="L domain-like"/>
    <property type="match status" value="2"/>
</dbReference>
<keyword evidence="3" id="KW-1003">Cell membrane</keyword>
<dbReference type="PANTHER" id="PTHR46473:SF10">
    <property type="entry name" value="LD45603P-RELATED"/>
    <property type="match status" value="1"/>
</dbReference>
<dbReference type="SMART" id="SM00364">
    <property type="entry name" value="LRR_BAC"/>
    <property type="match status" value="4"/>
</dbReference>
<evidence type="ECO:0000256" key="1">
    <source>
        <dbReference type="ARBA" id="ARBA00004162"/>
    </source>
</evidence>
<comment type="subcellular location">
    <subcellularLocation>
        <location evidence="1">Cell membrane</location>
        <topology evidence="1">Single-pass membrane protein</topology>
    </subcellularLocation>
</comment>
<evidence type="ECO:0000256" key="8">
    <source>
        <dbReference type="ARBA" id="ARBA00022989"/>
    </source>
</evidence>
<evidence type="ECO:0000256" key="11">
    <source>
        <dbReference type="ARBA" id="ARBA00023157"/>
    </source>
</evidence>
<evidence type="ECO:0000256" key="13">
    <source>
        <dbReference type="SAM" id="SignalP"/>
    </source>
</evidence>
<evidence type="ECO:0000256" key="6">
    <source>
        <dbReference type="ARBA" id="ARBA00022729"/>
    </source>
</evidence>
<evidence type="ECO:0000256" key="10">
    <source>
        <dbReference type="ARBA" id="ARBA00023136"/>
    </source>
</evidence>
<feature type="signal peptide" evidence="13">
    <location>
        <begin position="1"/>
        <end position="24"/>
    </location>
</feature>
<dbReference type="InterPro" id="IPR001611">
    <property type="entry name" value="Leu-rich_rpt"/>
</dbReference>
<dbReference type="OrthoDB" id="676979at2759"/>
<comment type="caution">
    <text evidence="14">The sequence shown here is derived from an EMBL/GenBank/DDBJ whole genome shotgun (WGS) entry which is preliminary data.</text>
</comment>
<evidence type="ECO:0000256" key="3">
    <source>
        <dbReference type="ARBA" id="ARBA00022475"/>
    </source>
</evidence>
<dbReference type="PANTHER" id="PTHR46473">
    <property type="entry name" value="GH08155P"/>
    <property type="match status" value="1"/>
</dbReference>
<evidence type="ECO:0000256" key="5">
    <source>
        <dbReference type="ARBA" id="ARBA00022692"/>
    </source>
</evidence>
<evidence type="ECO:0000313" key="15">
    <source>
        <dbReference type="Proteomes" id="UP001152803"/>
    </source>
</evidence>
<keyword evidence="8" id="KW-1133">Transmembrane helix</keyword>
<keyword evidence="4" id="KW-0433">Leucine-rich repeat</keyword>
<evidence type="ECO:0000256" key="4">
    <source>
        <dbReference type="ARBA" id="ARBA00022614"/>
    </source>
</evidence>
<dbReference type="InterPro" id="IPR032675">
    <property type="entry name" value="LRR_dom_sf"/>
</dbReference>
<keyword evidence="7" id="KW-0677">Repeat</keyword>
<evidence type="ECO:0000256" key="12">
    <source>
        <dbReference type="ARBA" id="ARBA00023303"/>
    </source>
</evidence>
<dbReference type="EMBL" id="JAFJMO010000006">
    <property type="protein sequence ID" value="KAJ8274430.1"/>
    <property type="molecule type" value="Genomic_DNA"/>
</dbReference>
<evidence type="ECO:0000256" key="7">
    <source>
        <dbReference type="ARBA" id="ARBA00022737"/>
    </source>
</evidence>
<reference evidence="14" key="1">
    <citation type="journal article" date="2023" name="Science">
        <title>Genome structures resolve the early diversification of teleost fishes.</title>
        <authorList>
            <person name="Parey E."/>
            <person name="Louis A."/>
            <person name="Montfort J."/>
            <person name="Bouchez O."/>
            <person name="Roques C."/>
            <person name="Iampietro C."/>
            <person name="Lluch J."/>
            <person name="Castinel A."/>
            <person name="Donnadieu C."/>
            <person name="Desvignes T."/>
            <person name="Floi Bucao C."/>
            <person name="Jouanno E."/>
            <person name="Wen M."/>
            <person name="Mejri S."/>
            <person name="Dirks R."/>
            <person name="Jansen H."/>
            <person name="Henkel C."/>
            <person name="Chen W.J."/>
            <person name="Zahm M."/>
            <person name="Cabau C."/>
            <person name="Klopp C."/>
            <person name="Thompson A.W."/>
            <person name="Robinson-Rechavi M."/>
            <person name="Braasch I."/>
            <person name="Lecointre G."/>
            <person name="Bobe J."/>
            <person name="Postlethwait J.H."/>
            <person name="Berthelot C."/>
            <person name="Roest Crollius H."/>
            <person name="Guiguen Y."/>
        </authorList>
    </citation>
    <scope>NUCLEOTIDE SEQUENCE</scope>
    <source>
        <strain evidence="14">Concon-B</strain>
    </source>
</reference>